<evidence type="ECO:0000256" key="6">
    <source>
        <dbReference type="SAM" id="Phobius"/>
    </source>
</evidence>
<dbReference type="SMART" id="SM00207">
    <property type="entry name" value="TNF"/>
    <property type="match status" value="1"/>
</dbReference>
<dbReference type="InterPro" id="IPR008983">
    <property type="entry name" value="Tumour_necrosis_fac-like_dom"/>
</dbReference>
<dbReference type="EMBL" id="MT683567">
    <property type="protein sequence ID" value="QNL15298.1"/>
    <property type="molecule type" value="mRNA"/>
</dbReference>
<keyword evidence="6" id="KW-0812">Transmembrane</keyword>
<name>A0A7G8Z9Y9_LITLI</name>
<comment type="subcellular location">
    <subcellularLocation>
        <location evidence="1">Membrane</location>
    </subcellularLocation>
</comment>
<protein>
    <submittedName>
        <fullName evidence="8">Tumor necrosis factor 2</fullName>
    </submittedName>
</protein>
<dbReference type="GO" id="GO:0005125">
    <property type="term" value="F:cytokine activity"/>
    <property type="evidence" value="ECO:0007669"/>
    <property type="project" value="UniProtKB-KW"/>
</dbReference>
<dbReference type="PANTHER" id="PTHR11471">
    <property type="entry name" value="TUMOR NECROSIS FACTOR FAMILY MEMBER"/>
    <property type="match status" value="1"/>
</dbReference>
<dbReference type="Pfam" id="PF00229">
    <property type="entry name" value="TNF"/>
    <property type="match status" value="1"/>
</dbReference>
<dbReference type="CDD" id="cd00184">
    <property type="entry name" value="TNF"/>
    <property type="match status" value="1"/>
</dbReference>
<evidence type="ECO:0000256" key="3">
    <source>
        <dbReference type="ARBA" id="ARBA00022514"/>
    </source>
</evidence>
<dbReference type="GO" id="GO:0006955">
    <property type="term" value="P:immune response"/>
    <property type="evidence" value="ECO:0007669"/>
    <property type="project" value="InterPro"/>
</dbReference>
<dbReference type="GO" id="GO:0016020">
    <property type="term" value="C:membrane"/>
    <property type="evidence" value="ECO:0007669"/>
    <property type="project" value="UniProtKB-SubCell"/>
</dbReference>
<sequence>MDSDPDSARNLLTHTDSKTFTPSSTNNNINGSPITTRHNNHNQSLQQKPETMGTKNKTYAGGSSAQGVAMGYHDTARLQKRVARLTSYLYGLAVVVVVGGVILIAIIASLYAKLYYDLTHHSHQPKVGEQIAKILEREELCVPCSEVRLGPSPDEENMLNVFTKRDSKDGQKCCVERPAELLRLLELYIEKRYRQEMAKGHIKFPGYPGGTSGPQDKPAAHLMGYPQRQDLNQAPGRQFPIGIWIHEEDLAFTNHVTYRHGRIVVPDDGLYYVYSQIAFLEVLPINGGSSVGSGSSYGTESPSLSHYLYRYNIIYPNGGEEKLVQNSITKCWGPNKAFGEYTSYLGAVIKLRKGDEVFVKVSNLTMMARDPKSSYFGLFKI</sequence>
<evidence type="ECO:0000256" key="1">
    <source>
        <dbReference type="ARBA" id="ARBA00004370"/>
    </source>
</evidence>
<feature type="transmembrane region" description="Helical" evidence="6">
    <location>
        <begin position="87"/>
        <end position="112"/>
    </location>
</feature>
<dbReference type="GO" id="GO:0005164">
    <property type="term" value="F:tumor necrosis factor receptor binding"/>
    <property type="evidence" value="ECO:0007669"/>
    <property type="project" value="InterPro"/>
</dbReference>
<keyword evidence="6" id="KW-1133">Transmembrane helix</keyword>
<feature type="compositionally biased region" description="Polar residues" evidence="5">
    <location>
        <begin position="10"/>
        <end position="60"/>
    </location>
</feature>
<evidence type="ECO:0000256" key="5">
    <source>
        <dbReference type="SAM" id="MobiDB-lite"/>
    </source>
</evidence>
<dbReference type="PROSITE" id="PS50049">
    <property type="entry name" value="THD_2"/>
    <property type="match status" value="1"/>
</dbReference>
<evidence type="ECO:0000313" key="8">
    <source>
        <dbReference type="EMBL" id="QNL15298.1"/>
    </source>
</evidence>
<organism evidence="8">
    <name type="scientific">Littorina littorea</name>
    <name type="common">Common periwinkle</name>
    <dbReference type="NCBI Taxonomy" id="31216"/>
    <lineage>
        <taxon>Eukaryota</taxon>
        <taxon>Metazoa</taxon>
        <taxon>Spiralia</taxon>
        <taxon>Lophotrochozoa</taxon>
        <taxon>Mollusca</taxon>
        <taxon>Gastropoda</taxon>
        <taxon>Caenogastropoda</taxon>
        <taxon>Littorinimorpha</taxon>
        <taxon>Littorinoidea</taxon>
        <taxon>Littorinidae</taxon>
        <taxon>Littorina</taxon>
    </lineage>
</organism>
<reference evidence="8" key="1">
    <citation type="journal article" date="2020" name="Fish Shellfish">
        <title>Toll-like signaling pathway in the transcriptome of Littorina littorea.</title>
        <authorList>
            <person name="Gorbushin A.M."/>
        </authorList>
    </citation>
    <scope>NUCLEOTIDE SEQUENCE</scope>
    <source>
        <tissue evidence="8">Kidney</tissue>
    </source>
</reference>
<accession>A0A7G8Z9Y9</accession>
<dbReference type="AlphaFoldDB" id="A0A7G8Z9Y9"/>
<dbReference type="Gene3D" id="2.60.120.40">
    <property type="match status" value="1"/>
</dbReference>
<proteinExistence type="evidence at transcript level"/>
<evidence type="ECO:0000256" key="4">
    <source>
        <dbReference type="ARBA" id="ARBA00023136"/>
    </source>
</evidence>
<feature type="domain" description="THD" evidence="7">
    <location>
        <begin position="218"/>
        <end position="381"/>
    </location>
</feature>
<evidence type="ECO:0000256" key="2">
    <source>
        <dbReference type="ARBA" id="ARBA00008670"/>
    </source>
</evidence>
<gene>
    <name evidence="8" type="primary">TNF2</name>
</gene>
<dbReference type="InterPro" id="IPR006052">
    <property type="entry name" value="TNF_dom"/>
</dbReference>
<keyword evidence="4 6" id="KW-0472">Membrane</keyword>
<keyword evidence="3" id="KW-0202">Cytokine</keyword>
<feature type="region of interest" description="Disordered" evidence="5">
    <location>
        <begin position="1"/>
        <end position="60"/>
    </location>
</feature>
<dbReference type="SUPFAM" id="SSF49842">
    <property type="entry name" value="TNF-like"/>
    <property type="match status" value="1"/>
</dbReference>
<comment type="similarity">
    <text evidence="2">Belongs to the tumor necrosis factor family.</text>
</comment>
<evidence type="ECO:0000259" key="7">
    <source>
        <dbReference type="PROSITE" id="PS50049"/>
    </source>
</evidence>
<dbReference type="PANTHER" id="PTHR11471:SF13">
    <property type="entry name" value="TNF FAMILY PROFILE DOMAIN-CONTAINING PROTEIN"/>
    <property type="match status" value="1"/>
</dbReference>
<dbReference type="GO" id="GO:0005615">
    <property type="term" value="C:extracellular space"/>
    <property type="evidence" value="ECO:0007669"/>
    <property type="project" value="UniProtKB-KW"/>
</dbReference>